<reference evidence="1 2" key="1">
    <citation type="submission" date="2017-10" db="EMBL/GenBank/DDBJ databases">
        <title>Sequencing the genomes of 1000 actinobacteria strains.</title>
        <authorList>
            <person name="Klenk H.-P."/>
        </authorList>
    </citation>
    <scope>NUCLEOTIDE SEQUENCE [LARGE SCALE GENOMIC DNA]</scope>
    <source>
        <strain evidence="1 2">DSM 46092</strain>
    </source>
</reference>
<comment type="caution">
    <text evidence="1">The sequence shown here is derived from an EMBL/GenBank/DDBJ whole genome shotgun (WGS) entry which is preliminary data.</text>
</comment>
<evidence type="ECO:0000313" key="1">
    <source>
        <dbReference type="EMBL" id="PFG50060.1"/>
    </source>
</evidence>
<accession>A0A2A9FHS6</accession>
<dbReference type="Proteomes" id="UP000243542">
    <property type="component" value="Unassembled WGS sequence"/>
</dbReference>
<evidence type="ECO:0000313" key="2">
    <source>
        <dbReference type="Proteomes" id="UP000243542"/>
    </source>
</evidence>
<sequence length="76" mass="7721">MTGRGWRGERVLVARDTLGRPAAITNGLTKNVHSALVVGLAIGDGPPAEITVVGSAGVLANLRTSLLDLVDSGGCR</sequence>
<dbReference type="AlphaFoldDB" id="A0A2A9FHS6"/>
<organism evidence="1 2">
    <name type="scientific">Amycolatopsis sulphurea</name>
    <dbReference type="NCBI Taxonomy" id="76022"/>
    <lineage>
        <taxon>Bacteria</taxon>
        <taxon>Bacillati</taxon>
        <taxon>Actinomycetota</taxon>
        <taxon>Actinomycetes</taxon>
        <taxon>Pseudonocardiales</taxon>
        <taxon>Pseudonocardiaceae</taxon>
        <taxon>Amycolatopsis</taxon>
    </lineage>
</organism>
<protein>
    <submittedName>
        <fullName evidence="1">Uncharacterized protein</fullName>
    </submittedName>
</protein>
<gene>
    <name evidence="1" type="ORF">ATK36_5262</name>
</gene>
<dbReference type="EMBL" id="PDJK01000002">
    <property type="protein sequence ID" value="PFG50060.1"/>
    <property type="molecule type" value="Genomic_DNA"/>
</dbReference>
<proteinExistence type="predicted"/>
<name>A0A2A9FHS6_9PSEU</name>
<keyword evidence="2" id="KW-1185">Reference proteome</keyword>